<organism evidence="4 5">
    <name type="scientific">Emiliania huxleyi (strain CCMP1516)</name>
    <dbReference type="NCBI Taxonomy" id="280463"/>
    <lineage>
        <taxon>Eukaryota</taxon>
        <taxon>Haptista</taxon>
        <taxon>Haptophyta</taxon>
        <taxon>Prymnesiophyceae</taxon>
        <taxon>Isochrysidales</taxon>
        <taxon>Noelaerhabdaceae</taxon>
        <taxon>Emiliania</taxon>
    </lineage>
</organism>
<dbReference type="Gene3D" id="3.30.40.10">
    <property type="entry name" value="Zinc/RING finger domain, C3HC4 (zinc finger)"/>
    <property type="match status" value="1"/>
</dbReference>
<accession>A0A0D3KHP4</accession>
<dbReference type="PaxDb" id="2903-EOD35279"/>
<evidence type="ECO:0000313" key="5">
    <source>
        <dbReference type="Proteomes" id="UP000013827"/>
    </source>
</evidence>
<feature type="region of interest" description="Disordered" evidence="2">
    <location>
        <begin position="144"/>
        <end position="188"/>
    </location>
</feature>
<dbReference type="KEGG" id="ehx:EMIHUDRAFT_227596"/>
<reference evidence="4" key="2">
    <citation type="submission" date="2024-10" db="UniProtKB">
        <authorList>
            <consortium name="EnsemblProtists"/>
        </authorList>
    </citation>
    <scope>IDENTIFICATION</scope>
</reference>
<dbReference type="HOGENOM" id="CLU_432420_0_0_1"/>
<dbReference type="InterPro" id="IPR001841">
    <property type="entry name" value="Znf_RING"/>
</dbReference>
<dbReference type="GO" id="GO:0008270">
    <property type="term" value="F:zinc ion binding"/>
    <property type="evidence" value="ECO:0007669"/>
    <property type="project" value="UniProtKB-KW"/>
</dbReference>
<dbReference type="CDD" id="cd16449">
    <property type="entry name" value="RING-HC"/>
    <property type="match status" value="1"/>
</dbReference>
<protein>
    <recommendedName>
        <fullName evidence="3">RING-type domain-containing protein</fullName>
    </recommendedName>
</protein>
<dbReference type="Proteomes" id="UP000013827">
    <property type="component" value="Unassembled WGS sequence"/>
</dbReference>
<name>A0A0D3KHP4_EMIH1</name>
<feature type="region of interest" description="Disordered" evidence="2">
    <location>
        <begin position="106"/>
        <end position="127"/>
    </location>
</feature>
<keyword evidence="1" id="KW-0863">Zinc-finger</keyword>
<evidence type="ECO:0000256" key="2">
    <source>
        <dbReference type="SAM" id="MobiDB-lite"/>
    </source>
</evidence>
<proteinExistence type="predicted"/>
<keyword evidence="1" id="KW-0479">Metal-binding</keyword>
<keyword evidence="1" id="KW-0862">Zinc</keyword>
<dbReference type="RefSeq" id="XP_005787708.1">
    <property type="nucleotide sequence ID" value="XM_005787651.1"/>
</dbReference>
<dbReference type="InterPro" id="IPR013083">
    <property type="entry name" value="Znf_RING/FYVE/PHD"/>
</dbReference>
<evidence type="ECO:0000256" key="1">
    <source>
        <dbReference type="PROSITE-ProRule" id="PRU00175"/>
    </source>
</evidence>
<dbReference type="GeneID" id="17280549"/>
<dbReference type="EnsemblProtists" id="EOD35279">
    <property type="protein sequence ID" value="EOD35279"/>
    <property type="gene ID" value="EMIHUDRAFT_227596"/>
</dbReference>
<evidence type="ECO:0000259" key="3">
    <source>
        <dbReference type="PROSITE" id="PS50089"/>
    </source>
</evidence>
<sequence>MRGVHPPVSRPNRGLQQFAARASGHGGAERGTADGELASAHARSQSEDAALLAPVEGLSLHLSRSSNTGYEGVTLDASGRFWAMSNKDGTTSDLGYFDTAVEAASAASRSTAAPPKAPSEAEAGGEAMQVDEGGAMEVDEAGPATAAKGAATSRRLRPPGGSDEERRPGESSLVRPPAPRLDPRSAASARCPPLYSLRAAEGVIGEGDAVRPEDHQRAKVWREAVRSATEAAEEAGRRSRAQVRAYVEVHKADMERLASEQLRFRPGKRVYCNRSARPGFNRQHPPHPTALWEEGRVTQVWPANLEARGAPYQVILKDGTYVFVRKDTDECIRDDKHGDAGWLQACYSHWPAPECVRTQRLLNGVLTAEEVHALLSRSGLELLHDIDTVFEEVDPFRERDADLALLLPETIQPYHVLRNFVVWRRAAVVCADEPLYSPALIRDVYPDPSSDASGTLRWLLDLAVSVDGVVRYEQAVPPWRLSNAVGGSPRESGGLVDTRGGCLIPDAREALAGGEGAARLSFLLAEASSGVAAIDKWHELLRTAGLYEYEPAAGEDTLVGEYSYHAAFYARLRTRDAQSALLDFLAEITNPNLEEESSATWQRWLVELYDAWPPDRRKIAVAWLRWLLGPEERQSGFTALREFLVHENSLSPCEHIARDDAGRFSLPRAARDALVGPVGELVSEGVVEKLHDPERLACPICQRGGGSCAEWVQLCPCRHWCCQPCVAEWERVEERAAVAVCPVCRAKVEGTDLQDLDWDAL</sequence>
<evidence type="ECO:0000313" key="4">
    <source>
        <dbReference type="EnsemblProtists" id="EOD35279"/>
    </source>
</evidence>
<dbReference type="SUPFAM" id="SSF57850">
    <property type="entry name" value="RING/U-box"/>
    <property type="match status" value="1"/>
</dbReference>
<dbReference type="AlphaFoldDB" id="A0A0D3KHP4"/>
<dbReference type="PROSITE" id="PS50089">
    <property type="entry name" value="ZF_RING_2"/>
    <property type="match status" value="1"/>
</dbReference>
<keyword evidence="5" id="KW-1185">Reference proteome</keyword>
<feature type="region of interest" description="Disordered" evidence="2">
    <location>
        <begin position="1"/>
        <end position="42"/>
    </location>
</feature>
<reference evidence="5" key="1">
    <citation type="journal article" date="2013" name="Nature">
        <title>Pan genome of the phytoplankton Emiliania underpins its global distribution.</title>
        <authorList>
            <person name="Read B.A."/>
            <person name="Kegel J."/>
            <person name="Klute M.J."/>
            <person name="Kuo A."/>
            <person name="Lefebvre S.C."/>
            <person name="Maumus F."/>
            <person name="Mayer C."/>
            <person name="Miller J."/>
            <person name="Monier A."/>
            <person name="Salamov A."/>
            <person name="Young J."/>
            <person name="Aguilar M."/>
            <person name="Claverie J.M."/>
            <person name="Frickenhaus S."/>
            <person name="Gonzalez K."/>
            <person name="Herman E.K."/>
            <person name="Lin Y.C."/>
            <person name="Napier J."/>
            <person name="Ogata H."/>
            <person name="Sarno A.F."/>
            <person name="Shmutz J."/>
            <person name="Schroeder D."/>
            <person name="de Vargas C."/>
            <person name="Verret F."/>
            <person name="von Dassow P."/>
            <person name="Valentin K."/>
            <person name="Van de Peer Y."/>
            <person name="Wheeler G."/>
            <person name="Dacks J.B."/>
            <person name="Delwiche C.F."/>
            <person name="Dyhrman S.T."/>
            <person name="Glockner G."/>
            <person name="John U."/>
            <person name="Richards T."/>
            <person name="Worden A.Z."/>
            <person name="Zhang X."/>
            <person name="Grigoriev I.V."/>
            <person name="Allen A.E."/>
            <person name="Bidle K."/>
            <person name="Borodovsky M."/>
            <person name="Bowler C."/>
            <person name="Brownlee C."/>
            <person name="Cock J.M."/>
            <person name="Elias M."/>
            <person name="Gladyshev V.N."/>
            <person name="Groth M."/>
            <person name="Guda C."/>
            <person name="Hadaegh A."/>
            <person name="Iglesias-Rodriguez M.D."/>
            <person name="Jenkins J."/>
            <person name="Jones B.M."/>
            <person name="Lawson T."/>
            <person name="Leese F."/>
            <person name="Lindquist E."/>
            <person name="Lobanov A."/>
            <person name="Lomsadze A."/>
            <person name="Malik S.B."/>
            <person name="Marsh M.E."/>
            <person name="Mackinder L."/>
            <person name="Mock T."/>
            <person name="Mueller-Roeber B."/>
            <person name="Pagarete A."/>
            <person name="Parker M."/>
            <person name="Probert I."/>
            <person name="Quesneville H."/>
            <person name="Raines C."/>
            <person name="Rensing S.A."/>
            <person name="Riano-Pachon D.M."/>
            <person name="Richier S."/>
            <person name="Rokitta S."/>
            <person name="Shiraiwa Y."/>
            <person name="Soanes D.M."/>
            <person name="van der Giezen M."/>
            <person name="Wahlund T.M."/>
            <person name="Williams B."/>
            <person name="Wilson W."/>
            <person name="Wolfe G."/>
            <person name="Wurch L.L."/>
        </authorList>
    </citation>
    <scope>NUCLEOTIDE SEQUENCE</scope>
</reference>
<feature type="domain" description="RING-type" evidence="3">
    <location>
        <begin position="698"/>
        <end position="745"/>
    </location>
</feature>